<sequence>MSLEEKTKLAASYKTKATPCIHQEVCCCSRNRVAFYVNMTPLKCELVVQDCDEVSKLDPTFVKALDRRALACKALPLHRSSRSNHSQDCVVLDNLPPFPSNNSVPHDFLVV</sequence>
<dbReference type="InterPro" id="IPR011990">
    <property type="entry name" value="TPR-like_helical_dom_sf"/>
</dbReference>
<evidence type="ECO:0000313" key="2">
    <source>
        <dbReference type="Proteomes" id="UP001362999"/>
    </source>
</evidence>
<comment type="caution">
    <text evidence="1">The sequence shown here is derived from an EMBL/GenBank/DDBJ whole genome shotgun (WGS) entry which is preliminary data.</text>
</comment>
<evidence type="ECO:0000313" key="1">
    <source>
        <dbReference type="EMBL" id="KAK7007434.1"/>
    </source>
</evidence>
<name>A0AAW0ADZ2_9AGAR</name>
<dbReference type="Gene3D" id="1.25.40.10">
    <property type="entry name" value="Tetratricopeptide repeat domain"/>
    <property type="match status" value="1"/>
</dbReference>
<organism evidence="1 2">
    <name type="scientific">Favolaschia claudopus</name>
    <dbReference type="NCBI Taxonomy" id="2862362"/>
    <lineage>
        <taxon>Eukaryota</taxon>
        <taxon>Fungi</taxon>
        <taxon>Dikarya</taxon>
        <taxon>Basidiomycota</taxon>
        <taxon>Agaricomycotina</taxon>
        <taxon>Agaricomycetes</taxon>
        <taxon>Agaricomycetidae</taxon>
        <taxon>Agaricales</taxon>
        <taxon>Marasmiineae</taxon>
        <taxon>Mycenaceae</taxon>
        <taxon>Favolaschia</taxon>
    </lineage>
</organism>
<accession>A0AAW0ADZ2</accession>
<dbReference type="Proteomes" id="UP001362999">
    <property type="component" value="Unassembled WGS sequence"/>
</dbReference>
<reference evidence="1 2" key="1">
    <citation type="journal article" date="2024" name="J Genomics">
        <title>Draft genome sequencing and assembly of Favolaschia claudopus CIRM-BRFM 2984 isolated from oak limbs.</title>
        <authorList>
            <person name="Navarro D."/>
            <person name="Drula E."/>
            <person name="Chaduli D."/>
            <person name="Cazenave R."/>
            <person name="Ahrendt S."/>
            <person name="Wang J."/>
            <person name="Lipzen A."/>
            <person name="Daum C."/>
            <person name="Barry K."/>
            <person name="Grigoriev I.V."/>
            <person name="Favel A."/>
            <person name="Rosso M.N."/>
            <person name="Martin F."/>
        </authorList>
    </citation>
    <scope>NUCLEOTIDE SEQUENCE [LARGE SCALE GENOMIC DNA]</scope>
    <source>
        <strain evidence="1 2">CIRM-BRFM 2984</strain>
    </source>
</reference>
<proteinExistence type="predicted"/>
<protein>
    <submittedName>
        <fullName evidence="1">Uncharacterized protein</fullName>
    </submittedName>
</protein>
<dbReference type="AlphaFoldDB" id="A0AAW0ADZ2"/>
<dbReference type="EMBL" id="JAWWNJ010000071">
    <property type="protein sequence ID" value="KAK7007434.1"/>
    <property type="molecule type" value="Genomic_DNA"/>
</dbReference>
<gene>
    <name evidence="1" type="ORF">R3P38DRAFT_3030910</name>
</gene>
<keyword evidence="2" id="KW-1185">Reference proteome</keyword>